<dbReference type="EMBL" id="OU015569">
    <property type="protein sequence ID" value="CAG5094692.1"/>
    <property type="molecule type" value="Genomic_DNA"/>
</dbReference>
<reference evidence="14 15" key="1">
    <citation type="submission" date="2021-04" db="EMBL/GenBank/DDBJ databases">
        <authorList>
            <person name="Bliznina A."/>
        </authorList>
    </citation>
    <scope>NUCLEOTIDE SEQUENCE [LARGE SCALE GENOMIC DNA]</scope>
</reference>
<sequence>MSDEQRPLSTKKAKAKKNRGPRLKIPLQTSNREPNRTDGWIPNVQAPLIFPDGTSQNVNARDLVDIEHIGQGTFGIVTRSFLRTHPDYVFAVKHITFQDDNNEQKTMMKDLEVNKSTIECPYTVSYLGALFKEGEILICMELCDMSLDLYYKKAHQYELCVNDFVLASVAHAVLNAIKFLHEKKMMHRDIKPSNILIKKQESTVSILVCDFGIAGNLVNSMAKTNVGCKPYMSPERIKAGEGYTFKSDIWSLGVSLIELADGKHPFTNASTQFDILKMVMEDPPPGLDQDDRFPESCAHFISLCLKKDPIDRAHYEQLLDHCFLRECMNPQQLFDHYEELQKCINSENNSNQS</sequence>
<feature type="domain" description="Protein kinase" evidence="13">
    <location>
        <begin position="63"/>
        <end position="324"/>
    </location>
</feature>
<dbReference type="PANTHER" id="PTHR48013:SF11">
    <property type="entry name" value="LICORNE"/>
    <property type="match status" value="1"/>
</dbReference>
<dbReference type="PANTHER" id="PTHR48013">
    <property type="entry name" value="DUAL SPECIFICITY MITOGEN-ACTIVATED PROTEIN KINASE KINASE 5-RELATED"/>
    <property type="match status" value="1"/>
</dbReference>
<evidence type="ECO:0000313" key="14">
    <source>
        <dbReference type="EMBL" id="CAG5094692.1"/>
    </source>
</evidence>
<protein>
    <recommendedName>
        <fullName evidence="6">mitogen-activated protein kinase kinase</fullName>
        <ecNumber evidence="6">2.7.12.2</ecNumber>
    </recommendedName>
</protein>
<dbReference type="PROSITE" id="PS50011">
    <property type="entry name" value="PROTEIN_KINASE_DOM"/>
    <property type="match status" value="1"/>
</dbReference>
<dbReference type="InterPro" id="IPR017441">
    <property type="entry name" value="Protein_kinase_ATP_BS"/>
</dbReference>
<keyword evidence="15" id="KW-1185">Reference proteome</keyword>
<evidence type="ECO:0000256" key="9">
    <source>
        <dbReference type="ARBA" id="ARBA00051693"/>
    </source>
</evidence>
<comment type="similarity">
    <text evidence="5">Belongs to the protein kinase superfamily. STE Ser/Thr protein kinase family. MAP kinase kinase subfamily.</text>
</comment>
<proteinExistence type="inferred from homology"/>
<keyword evidence="2 10" id="KW-0547">Nucleotide-binding</keyword>
<feature type="region of interest" description="Disordered" evidence="12">
    <location>
        <begin position="1"/>
        <end position="38"/>
    </location>
</feature>
<comment type="catalytic activity">
    <reaction evidence="7">
        <text>L-seryl-[protein] + ATP = O-phospho-L-seryl-[protein] + ADP + H(+)</text>
        <dbReference type="Rhea" id="RHEA:17989"/>
        <dbReference type="Rhea" id="RHEA-COMP:9863"/>
        <dbReference type="Rhea" id="RHEA-COMP:11604"/>
        <dbReference type="ChEBI" id="CHEBI:15378"/>
        <dbReference type="ChEBI" id="CHEBI:29999"/>
        <dbReference type="ChEBI" id="CHEBI:30616"/>
        <dbReference type="ChEBI" id="CHEBI:83421"/>
        <dbReference type="ChEBI" id="CHEBI:456216"/>
        <dbReference type="EC" id="2.7.12.2"/>
    </reaction>
</comment>
<evidence type="ECO:0000256" key="3">
    <source>
        <dbReference type="ARBA" id="ARBA00022777"/>
    </source>
</evidence>
<dbReference type="SUPFAM" id="SSF56112">
    <property type="entry name" value="Protein kinase-like (PK-like)"/>
    <property type="match status" value="1"/>
</dbReference>
<feature type="compositionally biased region" description="Basic residues" evidence="12">
    <location>
        <begin position="9"/>
        <end position="22"/>
    </location>
</feature>
<dbReference type="Proteomes" id="UP001158576">
    <property type="component" value="Chromosome XSR"/>
</dbReference>
<dbReference type="InterPro" id="IPR008271">
    <property type="entry name" value="Ser/Thr_kinase_AS"/>
</dbReference>
<dbReference type="PROSITE" id="PS00108">
    <property type="entry name" value="PROTEIN_KINASE_ST"/>
    <property type="match status" value="1"/>
</dbReference>
<dbReference type="Gene3D" id="3.30.200.20">
    <property type="entry name" value="Phosphorylase Kinase, domain 1"/>
    <property type="match status" value="1"/>
</dbReference>
<evidence type="ECO:0000259" key="13">
    <source>
        <dbReference type="PROSITE" id="PS50011"/>
    </source>
</evidence>
<keyword evidence="3" id="KW-0418">Kinase</keyword>
<dbReference type="Gene3D" id="1.10.510.10">
    <property type="entry name" value="Transferase(Phosphotransferase) domain 1"/>
    <property type="match status" value="1"/>
</dbReference>
<keyword evidence="4 10" id="KW-0067">ATP-binding</keyword>
<evidence type="ECO:0000256" key="12">
    <source>
        <dbReference type="SAM" id="MobiDB-lite"/>
    </source>
</evidence>
<evidence type="ECO:0000256" key="11">
    <source>
        <dbReference type="RuleBase" id="RU000304"/>
    </source>
</evidence>
<feature type="binding site" evidence="10">
    <location>
        <position position="93"/>
    </location>
    <ligand>
        <name>ATP</name>
        <dbReference type="ChEBI" id="CHEBI:30616"/>
    </ligand>
</feature>
<evidence type="ECO:0000256" key="2">
    <source>
        <dbReference type="ARBA" id="ARBA00022741"/>
    </source>
</evidence>
<evidence type="ECO:0000256" key="1">
    <source>
        <dbReference type="ARBA" id="ARBA00022679"/>
    </source>
</evidence>
<accession>A0ABN7S8D0</accession>
<evidence type="ECO:0000313" key="15">
    <source>
        <dbReference type="Proteomes" id="UP001158576"/>
    </source>
</evidence>
<evidence type="ECO:0000256" key="10">
    <source>
        <dbReference type="PROSITE-ProRule" id="PRU10141"/>
    </source>
</evidence>
<dbReference type="InterPro" id="IPR011009">
    <property type="entry name" value="Kinase-like_dom_sf"/>
</dbReference>
<evidence type="ECO:0000256" key="7">
    <source>
        <dbReference type="ARBA" id="ARBA00049014"/>
    </source>
</evidence>
<keyword evidence="11" id="KW-0723">Serine/threonine-protein kinase</keyword>
<dbReference type="EC" id="2.7.12.2" evidence="6"/>
<name>A0ABN7S8D0_OIKDI</name>
<evidence type="ECO:0000256" key="5">
    <source>
        <dbReference type="ARBA" id="ARBA00038035"/>
    </source>
</evidence>
<organism evidence="14 15">
    <name type="scientific">Oikopleura dioica</name>
    <name type="common">Tunicate</name>
    <dbReference type="NCBI Taxonomy" id="34765"/>
    <lineage>
        <taxon>Eukaryota</taxon>
        <taxon>Metazoa</taxon>
        <taxon>Chordata</taxon>
        <taxon>Tunicata</taxon>
        <taxon>Appendicularia</taxon>
        <taxon>Copelata</taxon>
        <taxon>Oikopleuridae</taxon>
        <taxon>Oikopleura</taxon>
    </lineage>
</organism>
<dbReference type="SMART" id="SM00220">
    <property type="entry name" value="S_TKc"/>
    <property type="match status" value="1"/>
</dbReference>
<dbReference type="PROSITE" id="PS00107">
    <property type="entry name" value="PROTEIN_KINASE_ATP"/>
    <property type="match status" value="1"/>
</dbReference>
<gene>
    <name evidence="14" type="ORF">OKIOD_LOCUS5342</name>
</gene>
<comment type="catalytic activity">
    <reaction evidence="8">
        <text>L-threonyl-[protein] + ATP = O-phospho-L-threonyl-[protein] + ADP + H(+)</text>
        <dbReference type="Rhea" id="RHEA:46608"/>
        <dbReference type="Rhea" id="RHEA-COMP:11060"/>
        <dbReference type="Rhea" id="RHEA-COMP:11605"/>
        <dbReference type="ChEBI" id="CHEBI:15378"/>
        <dbReference type="ChEBI" id="CHEBI:30013"/>
        <dbReference type="ChEBI" id="CHEBI:30616"/>
        <dbReference type="ChEBI" id="CHEBI:61977"/>
        <dbReference type="ChEBI" id="CHEBI:456216"/>
        <dbReference type="EC" id="2.7.12.2"/>
    </reaction>
</comment>
<dbReference type="Pfam" id="PF00069">
    <property type="entry name" value="Pkinase"/>
    <property type="match status" value="1"/>
</dbReference>
<dbReference type="InterPro" id="IPR000719">
    <property type="entry name" value="Prot_kinase_dom"/>
</dbReference>
<evidence type="ECO:0000256" key="4">
    <source>
        <dbReference type="ARBA" id="ARBA00022840"/>
    </source>
</evidence>
<evidence type="ECO:0000256" key="8">
    <source>
        <dbReference type="ARBA" id="ARBA00049299"/>
    </source>
</evidence>
<evidence type="ECO:0000256" key="6">
    <source>
        <dbReference type="ARBA" id="ARBA00038999"/>
    </source>
</evidence>
<keyword evidence="1" id="KW-0808">Transferase</keyword>
<comment type="catalytic activity">
    <reaction evidence="9">
        <text>L-tyrosyl-[protein] + ATP = O-phospho-L-tyrosyl-[protein] + ADP + H(+)</text>
        <dbReference type="Rhea" id="RHEA:10596"/>
        <dbReference type="Rhea" id="RHEA-COMP:10136"/>
        <dbReference type="Rhea" id="RHEA-COMP:20101"/>
        <dbReference type="ChEBI" id="CHEBI:15378"/>
        <dbReference type="ChEBI" id="CHEBI:30616"/>
        <dbReference type="ChEBI" id="CHEBI:46858"/>
        <dbReference type="ChEBI" id="CHEBI:61978"/>
        <dbReference type="ChEBI" id="CHEBI:456216"/>
        <dbReference type="EC" id="2.7.12.2"/>
    </reaction>
</comment>